<dbReference type="Proteomes" id="UP001597045">
    <property type="component" value="Unassembled WGS sequence"/>
</dbReference>
<comment type="caution">
    <text evidence="3">The sequence shown here is derived from an EMBL/GenBank/DDBJ whole genome shotgun (WGS) entry which is preliminary data.</text>
</comment>
<dbReference type="InterPro" id="IPR035905">
    <property type="entry name" value="Barstar-like_sf"/>
</dbReference>
<name>A0ABW3MFB3_9PSEU</name>
<evidence type="ECO:0000313" key="3">
    <source>
        <dbReference type="EMBL" id="MFD1049403.1"/>
    </source>
</evidence>
<dbReference type="Pfam" id="PF01337">
    <property type="entry name" value="Barstar"/>
    <property type="match status" value="1"/>
</dbReference>
<protein>
    <submittedName>
        <fullName evidence="3">Barstar family protein</fullName>
    </submittedName>
</protein>
<proteinExistence type="inferred from homology"/>
<organism evidence="3 4">
    <name type="scientific">Kibdelosporangium lantanae</name>
    <dbReference type="NCBI Taxonomy" id="1497396"/>
    <lineage>
        <taxon>Bacteria</taxon>
        <taxon>Bacillati</taxon>
        <taxon>Actinomycetota</taxon>
        <taxon>Actinomycetes</taxon>
        <taxon>Pseudonocardiales</taxon>
        <taxon>Pseudonocardiaceae</taxon>
        <taxon>Kibdelosporangium</taxon>
    </lineage>
</organism>
<dbReference type="Gene3D" id="3.30.370.10">
    <property type="entry name" value="Barstar-like"/>
    <property type="match status" value="1"/>
</dbReference>
<gene>
    <name evidence="3" type="ORF">ACFQ1S_29635</name>
</gene>
<evidence type="ECO:0000313" key="4">
    <source>
        <dbReference type="Proteomes" id="UP001597045"/>
    </source>
</evidence>
<dbReference type="InterPro" id="IPR000468">
    <property type="entry name" value="Barstar"/>
</dbReference>
<dbReference type="SUPFAM" id="SSF52038">
    <property type="entry name" value="Barstar-related"/>
    <property type="match status" value="1"/>
</dbReference>
<dbReference type="EMBL" id="JBHTIS010002156">
    <property type="protein sequence ID" value="MFD1049403.1"/>
    <property type="molecule type" value="Genomic_DNA"/>
</dbReference>
<comment type="similarity">
    <text evidence="1">Belongs to the barstar family.</text>
</comment>
<sequence>MTPTDLPVLTIDGDRVDDLESFTREFSTFLDDHTWRGNLDAFNDILRGGFGTPEGGFVLRWVNSDRSRQTLGWDATIRWYEENLKVCHPDNRADVRARLDRARKHEGTTLFDWLVDIIRIHGPGGRESEDRVHLDLR</sequence>
<evidence type="ECO:0000259" key="2">
    <source>
        <dbReference type="Pfam" id="PF01337"/>
    </source>
</evidence>
<accession>A0ABW3MFB3</accession>
<keyword evidence="4" id="KW-1185">Reference proteome</keyword>
<feature type="domain" description="Barstar (barnase inhibitor)" evidence="2">
    <location>
        <begin position="7"/>
        <end position="72"/>
    </location>
</feature>
<reference evidence="4" key="1">
    <citation type="journal article" date="2019" name="Int. J. Syst. Evol. Microbiol.">
        <title>The Global Catalogue of Microorganisms (GCM) 10K type strain sequencing project: providing services to taxonomists for standard genome sequencing and annotation.</title>
        <authorList>
            <consortium name="The Broad Institute Genomics Platform"/>
            <consortium name="The Broad Institute Genome Sequencing Center for Infectious Disease"/>
            <person name="Wu L."/>
            <person name="Ma J."/>
        </authorList>
    </citation>
    <scope>NUCLEOTIDE SEQUENCE [LARGE SCALE GENOMIC DNA]</scope>
    <source>
        <strain evidence="4">JCM 31486</strain>
    </source>
</reference>
<evidence type="ECO:0000256" key="1">
    <source>
        <dbReference type="ARBA" id="ARBA00006845"/>
    </source>
</evidence>